<dbReference type="PANTHER" id="PTHR47074">
    <property type="entry name" value="BNAC02G40300D PROTEIN"/>
    <property type="match status" value="1"/>
</dbReference>
<evidence type="ECO:0000313" key="3">
    <source>
        <dbReference type="Proteomes" id="UP000712281"/>
    </source>
</evidence>
<dbReference type="EMBL" id="QGKW02001940">
    <property type="protein sequence ID" value="KAF2558755.1"/>
    <property type="molecule type" value="Genomic_DNA"/>
</dbReference>
<dbReference type="PANTHER" id="PTHR47074:SF49">
    <property type="entry name" value="POLYNUCLEOTIDYL TRANSFERASE, RIBONUCLEASE H-LIKE SUPERFAMILY PROTEIN"/>
    <property type="match status" value="1"/>
</dbReference>
<dbReference type="Pfam" id="PF13456">
    <property type="entry name" value="RVT_3"/>
    <property type="match status" value="2"/>
</dbReference>
<feature type="domain" description="RNase H type-1" evidence="1">
    <location>
        <begin position="2"/>
        <end position="62"/>
    </location>
</feature>
<evidence type="ECO:0000259" key="1">
    <source>
        <dbReference type="Pfam" id="PF13456"/>
    </source>
</evidence>
<dbReference type="InterPro" id="IPR002156">
    <property type="entry name" value="RNaseH_domain"/>
</dbReference>
<dbReference type="Proteomes" id="UP000712281">
    <property type="component" value="Unassembled WGS sequence"/>
</dbReference>
<sequence length="213" mass="24107">MGASWIVRNEHGDVLLHSRRAFGNVNSLAEGRFLGLMWAIESMASHRLHKVTFETEAMDLVGVVLRPKAWPNRLMGASWIVRNEHGDVLLHSRRAFGNVNSLAEGRFLGLMWAIESMASHRLHKVTFETEAMDLVGVVLRPKAWPAFRYQGTELRNALEKINEWSLSGASVRVNRCAAKVADSVTMEMRYQSYVTRGAPEWMCALLEDDKQGR</sequence>
<dbReference type="InterPro" id="IPR052929">
    <property type="entry name" value="RNase_H-like_EbsB-rel"/>
</dbReference>
<organism evidence="2 3">
    <name type="scientific">Brassica cretica</name>
    <name type="common">Mustard</name>
    <dbReference type="NCBI Taxonomy" id="69181"/>
    <lineage>
        <taxon>Eukaryota</taxon>
        <taxon>Viridiplantae</taxon>
        <taxon>Streptophyta</taxon>
        <taxon>Embryophyta</taxon>
        <taxon>Tracheophyta</taxon>
        <taxon>Spermatophyta</taxon>
        <taxon>Magnoliopsida</taxon>
        <taxon>eudicotyledons</taxon>
        <taxon>Gunneridae</taxon>
        <taxon>Pentapetalae</taxon>
        <taxon>rosids</taxon>
        <taxon>malvids</taxon>
        <taxon>Brassicales</taxon>
        <taxon>Brassicaceae</taxon>
        <taxon>Brassiceae</taxon>
        <taxon>Brassica</taxon>
    </lineage>
</organism>
<gene>
    <name evidence="2" type="ORF">F2Q68_00015513</name>
</gene>
<accession>A0A8S9HK13</accession>
<protein>
    <recommendedName>
        <fullName evidence="1">RNase H type-1 domain-containing protein</fullName>
    </recommendedName>
</protein>
<comment type="caution">
    <text evidence="2">The sequence shown here is derived from an EMBL/GenBank/DDBJ whole genome shotgun (WGS) entry which is preliminary data.</text>
</comment>
<dbReference type="GO" id="GO:0004523">
    <property type="term" value="F:RNA-DNA hybrid ribonuclease activity"/>
    <property type="evidence" value="ECO:0007669"/>
    <property type="project" value="InterPro"/>
</dbReference>
<evidence type="ECO:0000313" key="2">
    <source>
        <dbReference type="EMBL" id="KAF2558755.1"/>
    </source>
</evidence>
<dbReference type="AlphaFoldDB" id="A0A8S9HK13"/>
<dbReference type="GO" id="GO:0003676">
    <property type="term" value="F:nucleic acid binding"/>
    <property type="evidence" value="ECO:0007669"/>
    <property type="project" value="InterPro"/>
</dbReference>
<proteinExistence type="predicted"/>
<feature type="domain" description="RNase H type-1" evidence="1">
    <location>
        <begin position="76"/>
        <end position="182"/>
    </location>
</feature>
<name>A0A8S9HK13_BRACR</name>
<reference evidence="2" key="1">
    <citation type="submission" date="2019-12" db="EMBL/GenBank/DDBJ databases">
        <title>Genome sequencing and annotation of Brassica cretica.</title>
        <authorList>
            <person name="Studholme D.J."/>
            <person name="Sarris P.F."/>
        </authorList>
    </citation>
    <scope>NUCLEOTIDE SEQUENCE</scope>
    <source>
        <strain evidence="2">PFS-001/15</strain>
        <tissue evidence="2">Leaf</tissue>
    </source>
</reference>